<comment type="similarity">
    <text evidence="1">Belongs to the RRP7 family.</text>
</comment>
<evidence type="ECO:0000256" key="1">
    <source>
        <dbReference type="ARBA" id="ARBA00006110"/>
    </source>
</evidence>
<sequence length="271" mass="29925">MDISNKAEQPTKARRRSQGKLGGELLLPLGVRLGNNPFITHLHLKEHRNAQSPSSLFVAGIPLGMSKRTLEHIASCFGETLQTVLHGNKKSGMVAFVDEASVAAALEAASHGQIVEIEELEEDEDEGTPSGSSNEATGLRAWVNAHKAKRPGNAELQRQLDAWVAQHEEEEARAERAQQAAMAEDGWTVVVRSKGRKRTKESETGAIQSGGMAAAAARAMAQGSKAAPLEDFYRFQQREKRRNELVDLRIKFEEDRHRIQSLRASRNFKPF</sequence>
<dbReference type="AlphaFoldDB" id="A0A7S3QWD1"/>
<dbReference type="EMBL" id="HBIP01017029">
    <property type="protein sequence ID" value="CAE0494937.1"/>
    <property type="molecule type" value="Transcribed_RNA"/>
</dbReference>
<dbReference type="CDD" id="cd12951">
    <property type="entry name" value="RRP7_Rrp7A"/>
    <property type="match status" value="1"/>
</dbReference>
<dbReference type="GO" id="GO:0000028">
    <property type="term" value="P:ribosomal small subunit assembly"/>
    <property type="evidence" value="ECO:0007669"/>
    <property type="project" value="TreeGrafter"/>
</dbReference>
<dbReference type="GO" id="GO:0006364">
    <property type="term" value="P:rRNA processing"/>
    <property type="evidence" value="ECO:0007669"/>
    <property type="project" value="TreeGrafter"/>
</dbReference>
<keyword evidence="2" id="KW-0175">Coiled coil</keyword>
<gene>
    <name evidence="4" type="ORF">DTER00134_LOCUS10010</name>
</gene>
<feature type="coiled-coil region" evidence="2">
    <location>
        <begin position="153"/>
        <end position="184"/>
    </location>
</feature>
<dbReference type="InterPro" id="IPR012677">
    <property type="entry name" value="Nucleotide-bd_a/b_plait_sf"/>
</dbReference>
<dbReference type="InterPro" id="IPR000504">
    <property type="entry name" value="RRM_dom"/>
</dbReference>
<dbReference type="PANTHER" id="PTHR13191">
    <property type="entry name" value="RIBOSOMAL RNA PROCESSING PROTEIN 7-RELATED"/>
    <property type="match status" value="1"/>
</dbReference>
<reference evidence="4" key="1">
    <citation type="submission" date="2021-01" db="EMBL/GenBank/DDBJ databases">
        <authorList>
            <person name="Corre E."/>
            <person name="Pelletier E."/>
            <person name="Niang G."/>
            <person name="Scheremetjew M."/>
            <person name="Finn R."/>
            <person name="Kale V."/>
            <person name="Holt S."/>
            <person name="Cochrane G."/>
            <person name="Meng A."/>
            <person name="Brown T."/>
            <person name="Cohen L."/>
        </authorList>
    </citation>
    <scope>NUCLEOTIDE SEQUENCE</scope>
    <source>
        <strain evidence="4">CCMP1320</strain>
    </source>
</reference>
<evidence type="ECO:0000256" key="2">
    <source>
        <dbReference type="SAM" id="Coils"/>
    </source>
</evidence>
<evidence type="ECO:0000313" key="4">
    <source>
        <dbReference type="EMBL" id="CAE0494937.1"/>
    </source>
</evidence>
<evidence type="ECO:0000259" key="3">
    <source>
        <dbReference type="SMART" id="SM00360"/>
    </source>
</evidence>
<dbReference type="InterPro" id="IPR040446">
    <property type="entry name" value="RRP7"/>
</dbReference>
<accession>A0A7S3QWD1</accession>
<proteinExistence type="inferred from homology"/>
<dbReference type="GO" id="GO:0003723">
    <property type="term" value="F:RNA binding"/>
    <property type="evidence" value="ECO:0007669"/>
    <property type="project" value="InterPro"/>
</dbReference>
<dbReference type="SUPFAM" id="SSF54928">
    <property type="entry name" value="RNA-binding domain, RBD"/>
    <property type="match status" value="1"/>
</dbReference>
<feature type="domain" description="RRM" evidence="3">
    <location>
        <begin position="55"/>
        <end position="118"/>
    </location>
</feature>
<dbReference type="SMART" id="SM00360">
    <property type="entry name" value="RRM"/>
    <property type="match status" value="1"/>
</dbReference>
<protein>
    <recommendedName>
        <fullName evidence="3">RRM domain-containing protein</fullName>
    </recommendedName>
</protein>
<dbReference type="PANTHER" id="PTHR13191:SF0">
    <property type="entry name" value="RIBOSOMAL RNA-PROCESSING PROTEIN 7 HOMOLOG A-RELATED"/>
    <property type="match status" value="1"/>
</dbReference>
<organism evidence="4">
    <name type="scientific">Dunaliella tertiolecta</name>
    <name type="common">Green alga</name>
    <dbReference type="NCBI Taxonomy" id="3047"/>
    <lineage>
        <taxon>Eukaryota</taxon>
        <taxon>Viridiplantae</taxon>
        <taxon>Chlorophyta</taxon>
        <taxon>core chlorophytes</taxon>
        <taxon>Chlorophyceae</taxon>
        <taxon>CS clade</taxon>
        <taxon>Chlamydomonadales</taxon>
        <taxon>Dunaliellaceae</taxon>
        <taxon>Dunaliella</taxon>
    </lineage>
</organism>
<dbReference type="GO" id="GO:0034456">
    <property type="term" value="C:UTP-C complex"/>
    <property type="evidence" value="ECO:0007669"/>
    <property type="project" value="TreeGrafter"/>
</dbReference>
<dbReference type="InterPro" id="IPR035979">
    <property type="entry name" value="RBD_domain_sf"/>
</dbReference>
<dbReference type="InterPro" id="IPR024326">
    <property type="entry name" value="RRP7_C"/>
</dbReference>
<dbReference type="Gene3D" id="3.30.70.330">
    <property type="match status" value="1"/>
</dbReference>
<name>A0A7S3QWD1_DUNTE</name>
<dbReference type="GO" id="GO:0032545">
    <property type="term" value="C:CURI complex"/>
    <property type="evidence" value="ECO:0007669"/>
    <property type="project" value="TreeGrafter"/>
</dbReference>
<dbReference type="Gene3D" id="6.10.250.1770">
    <property type="match status" value="1"/>
</dbReference>
<dbReference type="Pfam" id="PF12923">
    <property type="entry name" value="RRP7"/>
    <property type="match status" value="1"/>
</dbReference>